<comment type="caution">
    <text evidence="13">The sequence shown here is derived from an EMBL/GenBank/DDBJ whole genome shotgun (WGS) entry which is preliminary data.</text>
</comment>
<dbReference type="InterPro" id="IPR051157">
    <property type="entry name" value="PDH/Transketolase"/>
</dbReference>
<dbReference type="SUPFAM" id="SSF52518">
    <property type="entry name" value="Thiamin diphosphate-binding fold (THDP-binding)"/>
    <property type="match status" value="2"/>
</dbReference>
<dbReference type="InterPro" id="IPR035807">
    <property type="entry name" value="PDC_E1_N"/>
</dbReference>
<protein>
    <recommendedName>
        <fullName evidence="4 9">Pyruvate dehydrogenase E1 component</fullName>
        <ecNumber evidence="3 9">1.2.4.1</ecNumber>
    </recommendedName>
</protein>
<evidence type="ECO:0000259" key="10">
    <source>
        <dbReference type="Pfam" id="PF00456"/>
    </source>
</evidence>
<dbReference type="Pfam" id="PF00456">
    <property type="entry name" value="Transketolase_N"/>
    <property type="match status" value="1"/>
</dbReference>
<evidence type="ECO:0000259" key="11">
    <source>
        <dbReference type="Pfam" id="PF17831"/>
    </source>
</evidence>
<keyword evidence="6 9" id="KW-0786">Thiamine pyrophosphate</keyword>
<dbReference type="InterPro" id="IPR029061">
    <property type="entry name" value="THDP-binding"/>
</dbReference>
<dbReference type="InterPro" id="IPR009014">
    <property type="entry name" value="Transketo_C/PFOR_II"/>
</dbReference>
<dbReference type="NCBIfam" id="TIGR00759">
    <property type="entry name" value="aceE"/>
    <property type="match status" value="1"/>
</dbReference>
<feature type="domain" description="Transketolase-like C-terminal" evidence="12">
    <location>
        <begin position="712"/>
        <end position="843"/>
    </location>
</feature>
<dbReference type="PANTHER" id="PTHR43825:SF3">
    <property type="entry name" value="PYRUVATE DEHYDROGENASE E1 COMPONENT"/>
    <property type="match status" value="1"/>
</dbReference>
<name>A0ABX4WTI5_VIBVL</name>
<evidence type="ECO:0000256" key="1">
    <source>
        <dbReference type="ARBA" id="ARBA00001964"/>
    </source>
</evidence>
<dbReference type="InterPro" id="IPR004660">
    <property type="entry name" value="PDH_E1"/>
</dbReference>
<proteinExistence type="predicted"/>
<evidence type="ECO:0000313" key="14">
    <source>
        <dbReference type="Proteomes" id="UP000054370"/>
    </source>
</evidence>
<keyword evidence="5 9" id="KW-0560">Oxidoreductase</keyword>
<accession>A0ABX4WTI5</accession>
<evidence type="ECO:0000256" key="4">
    <source>
        <dbReference type="ARBA" id="ARBA00017172"/>
    </source>
</evidence>
<evidence type="ECO:0000256" key="7">
    <source>
        <dbReference type="ARBA" id="ARBA00023317"/>
    </source>
</evidence>
<comment type="catalytic activity">
    <reaction evidence="8 9">
        <text>N(6)-[(R)-lipoyl]-L-lysyl-[protein] + pyruvate + H(+) = N(6)-[(R)-S(8)-acetyldihydrolipoyl]-L-lysyl-[protein] + CO2</text>
        <dbReference type="Rhea" id="RHEA:19189"/>
        <dbReference type="Rhea" id="RHEA-COMP:10474"/>
        <dbReference type="Rhea" id="RHEA-COMP:10478"/>
        <dbReference type="ChEBI" id="CHEBI:15361"/>
        <dbReference type="ChEBI" id="CHEBI:15378"/>
        <dbReference type="ChEBI" id="CHEBI:16526"/>
        <dbReference type="ChEBI" id="CHEBI:83099"/>
        <dbReference type="ChEBI" id="CHEBI:83111"/>
        <dbReference type="EC" id="1.2.4.1"/>
    </reaction>
</comment>
<dbReference type="EC" id="1.2.4.1" evidence="3 9"/>
<evidence type="ECO:0000256" key="8">
    <source>
        <dbReference type="ARBA" id="ARBA00051231"/>
    </source>
</evidence>
<evidence type="ECO:0000256" key="2">
    <source>
        <dbReference type="ARBA" id="ARBA00003157"/>
    </source>
</evidence>
<dbReference type="PANTHER" id="PTHR43825">
    <property type="entry name" value="PYRUVATE DEHYDROGENASE E1 COMPONENT"/>
    <property type="match status" value="1"/>
</dbReference>
<keyword evidence="14" id="KW-1185">Reference proteome</keyword>
<comment type="function">
    <text evidence="2 9">Component of the pyruvate dehydrogenase (PDH) complex, that catalyzes the overall conversion of pyruvate to acetyl-CoA and CO(2).</text>
</comment>
<feature type="domain" description="Pyruvate dehydrogenase E1 component middle" evidence="11">
    <location>
        <begin position="489"/>
        <end position="699"/>
    </location>
</feature>
<evidence type="ECO:0000313" key="13">
    <source>
        <dbReference type="EMBL" id="PNM66818.1"/>
    </source>
</evidence>
<evidence type="ECO:0000256" key="6">
    <source>
        <dbReference type="ARBA" id="ARBA00023052"/>
    </source>
</evidence>
<dbReference type="InterPro" id="IPR005474">
    <property type="entry name" value="Transketolase_N"/>
</dbReference>
<keyword evidence="7 9" id="KW-0670">Pyruvate</keyword>
<organism evidence="13 14">
    <name type="scientific">Vibrio vulnificus</name>
    <dbReference type="NCBI Taxonomy" id="672"/>
    <lineage>
        <taxon>Bacteria</taxon>
        <taxon>Pseudomonadati</taxon>
        <taxon>Pseudomonadota</taxon>
        <taxon>Gammaproteobacteria</taxon>
        <taxon>Vibrionales</taxon>
        <taxon>Vibrionaceae</taxon>
        <taxon>Vibrio</taxon>
    </lineage>
</organism>
<dbReference type="SUPFAM" id="SSF52922">
    <property type="entry name" value="TK C-terminal domain-like"/>
    <property type="match status" value="1"/>
</dbReference>
<reference evidence="13" key="1">
    <citation type="submission" date="2017-12" db="EMBL/GenBank/DDBJ databases">
        <title>FDA dAtabase for Regulatory Grade micrObial Sequences (FDA-ARGOS): Supporting development and validation of Infectious Disease Dx tests.</title>
        <authorList>
            <person name="Hoffmann M."/>
            <person name="Allard M."/>
            <person name="Evans P."/>
            <person name="Brown E."/>
            <person name="Tallon L.J."/>
            <person name="Sadzewicz L."/>
            <person name="Sengamalay N."/>
            <person name="Ott S."/>
            <person name="Godinez A."/>
            <person name="Nagaraj S."/>
            <person name="Vavikolanu K."/>
            <person name="Aluvathingal J."/>
            <person name="Nadendla S."/>
            <person name="Hobson J."/>
            <person name="Sichtig H."/>
        </authorList>
    </citation>
    <scope>NUCLEOTIDE SEQUENCE [LARGE SCALE GENOMIC DNA]</scope>
    <source>
        <strain evidence="13">FDAARGOS_118</strain>
    </source>
</reference>
<dbReference type="CDD" id="cd02017">
    <property type="entry name" value="TPP_E1_EcPDC_like"/>
    <property type="match status" value="1"/>
</dbReference>
<evidence type="ECO:0000256" key="9">
    <source>
        <dbReference type="PIRNR" id="PIRNR000156"/>
    </source>
</evidence>
<evidence type="ECO:0000256" key="5">
    <source>
        <dbReference type="ARBA" id="ARBA00023002"/>
    </source>
</evidence>
<dbReference type="InterPro" id="IPR055152">
    <property type="entry name" value="Transketolase-like_C_2"/>
</dbReference>
<evidence type="ECO:0000256" key="3">
    <source>
        <dbReference type="ARBA" id="ARBA00012281"/>
    </source>
</evidence>
<dbReference type="Gene3D" id="3.40.50.920">
    <property type="match status" value="1"/>
</dbReference>
<sequence length="886" mass="99420">MSDMKHDVDALETQEWLQALESVVREEGVERAQYLLEQVLDKARLDGVDMPTGITTNYINTIPANQEPAYPGDTTLERRIRSIIRWNAIMIVLRASKKDLELGGHMASFQSSAAFYETCFNHFFRAPNEKDGGDLVYYQGHISPGIYARAFVEGRLTAEQLDNFRQEVDGKGIPSYPHPKLMPEFWQFPTVSMGLGPISAIYQARFLKYLEGRGMKDTSEQRVYAFLGDGEMDEPESRGAISFAAREKLDNLCFLINCNLQRLDGPVMGNGKIIQELEGLFKGAGWNVVKVIWGNNWDSLLAKDTTGKLLQLMNETIDGDYQTFKSKDGAYVREHFFGKYPETAALVADMTDDEIFALKRGGHESSKLYAAFKNAQDTKGRPTVILAKTVKGYGMGEAAEGKNIAHQVKKMDMTHVLHLRDRLGLQDILTDEAVKELPYLTLEEGSKEYEYLHARRKALKGYTPQRLPNFTQELVIPAVEEFQPLLEEQKRDISTTMAFVRTLNVLLKDKNIGKNIVPIIADEARTFGMEGLFRQIGIYNPHGQNYTPQDRDIVSYYKEATSGQVLQEGINELGAMSSWVAAATSYSTNDLPMLPFYIYYSMFGFQRVGDMAWMAGDQQARGFLLGATAGRTTLNGEGLQHEDGHSHIMAGTVPNCISYDPTFAYEVAVILQDGIRRMYGDQENVFYYLTLMNENYAMPAMPEGAEEGIRKGIYKLETYTGSKGKVQLMSSGTIMNEVRKAAQILSDEYGIASDVYSVTSFNEVTRDGQACERYNMLHPEAEAQVPYIQTVMGTEPAIAATDYMKNYAEQVRAFIPAESYKVLGTDGFGRSDSRENLRRHFEVNAGYVVVAALTELAKRGDVEKSVIAEAIKKFDIDTEKTNPLYA</sequence>
<dbReference type="RefSeq" id="WP_039561401.1">
    <property type="nucleotide sequence ID" value="NZ_LMXV01000023.1"/>
</dbReference>
<evidence type="ECO:0000259" key="12">
    <source>
        <dbReference type="Pfam" id="PF22613"/>
    </source>
</evidence>
<dbReference type="InterPro" id="IPR041621">
    <property type="entry name" value="PDH_E1_M"/>
</dbReference>
<dbReference type="EMBL" id="LOSH02000004">
    <property type="protein sequence ID" value="PNM66818.1"/>
    <property type="molecule type" value="Genomic_DNA"/>
</dbReference>
<dbReference type="Pfam" id="PF17831">
    <property type="entry name" value="PDH_E1_M"/>
    <property type="match status" value="1"/>
</dbReference>
<dbReference type="Gene3D" id="3.40.50.970">
    <property type="match status" value="2"/>
</dbReference>
<feature type="domain" description="Transketolase N-terminal" evidence="10">
    <location>
        <begin position="104"/>
        <end position="298"/>
    </location>
</feature>
<dbReference type="Proteomes" id="UP000054370">
    <property type="component" value="Unassembled WGS sequence"/>
</dbReference>
<comment type="cofactor">
    <cofactor evidence="1 9">
        <name>thiamine diphosphate</name>
        <dbReference type="ChEBI" id="CHEBI:58937"/>
    </cofactor>
</comment>
<dbReference type="PIRSF" id="PIRSF000156">
    <property type="entry name" value="Pyruvate_dh_E1"/>
    <property type="match status" value="1"/>
</dbReference>
<gene>
    <name evidence="13" type="primary">aceE</name>
    <name evidence="13" type="ORF">AL548_011125</name>
</gene>
<dbReference type="Pfam" id="PF22613">
    <property type="entry name" value="Transketolase_C_1"/>
    <property type="match status" value="1"/>
</dbReference>